<comment type="similarity">
    <text evidence="3 6">Belongs to the DHNA family.</text>
</comment>
<dbReference type="Pfam" id="PF02152">
    <property type="entry name" value="FolB"/>
    <property type="match status" value="1"/>
</dbReference>
<dbReference type="RefSeq" id="WP_069190320.1">
    <property type="nucleotide sequence ID" value="NZ_FLYE01000048.1"/>
</dbReference>
<proteinExistence type="inferred from homology"/>
<evidence type="ECO:0000313" key="8">
    <source>
        <dbReference type="EMBL" id="SCA58323.1"/>
    </source>
</evidence>
<evidence type="ECO:0000256" key="6">
    <source>
        <dbReference type="RuleBase" id="RU362079"/>
    </source>
</evidence>
<dbReference type="Gene3D" id="3.30.1130.10">
    <property type="match status" value="1"/>
</dbReference>
<dbReference type="EC" id="4.1.2.25" evidence="6"/>
<evidence type="ECO:0000313" key="9">
    <source>
        <dbReference type="Proteomes" id="UP000231658"/>
    </source>
</evidence>
<dbReference type="OrthoDB" id="7580479at2"/>
<name>A0A1C3RM24_9PROT</name>
<dbReference type="GO" id="GO:0004150">
    <property type="term" value="F:dihydroneopterin aldolase activity"/>
    <property type="evidence" value="ECO:0007669"/>
    <property type="project" value="UniProtKB-UniRule"/>
</dbReference>
<dbReference type="EMBL" id="FLYE01000048">
    <property type="protein sequence ID" value="SCA58323.1"/>
    <property type="molecule type" value="Genomic_DNA"/>
</dbReference>
<dbReference type="GO" id="GO:0046654">
    <property type="term" value="P:tetrahydrofolate biosynthetic process"/>
    <property type="evidence" value="ECO:0007669"/>
    <property type="project" value="UniProtKB-UniRule"/>
</dbReference>
<dbReference type="InterPro" id="IPR006157">
    <property type="entry name" value="FolB_dom"/>
</dbReference>
<keyword evidence="5 6" id="KW-0456">Lyase</keyword>
<dbReference type="AlphaFoldDB" id="A0A1C3RM24"/>
<dbReference type="SMART" id="SM00905">
    <property type="entry name" value="FolB"/>
    <property type="match status" value="1"/>
</dbReference>
<organism evidence="8 9">
    <name type="scientific">Candidatus Terasakiella magnetica</name>
    <dbReference type="NCBI Taxonomy" id="1867952"/>
    <lineage>
        <taxon>Bacteria</taxon>
        <taxon>Pseudomonadati</taxon>
        <taxon>Pseudomonadota</taxon>
        <taxon>Alphaproteobacteria</taxon>
        <taxon>Rhodospirillales</taxon>
        <taxon>Terasakiellaceae</taxon>
        <taxon>Terasakiella</taxon>
    </lineage>
</organism>
<dbReference type="InterPro" id="IPR006156">
    <property type="entry name" value="Dihydroneopterin_aldolase"/>
</dbReference>
<keyword evidence="4 6" id="KW-0289">Folate biosynthesis</keyword>
<evidence type="ECO:0000256" key="5">
    <source>
        <dbReference type="ARBA" id="ARBA00023239"/>
    </source>
</evidence>
<evidence type="ECO:0000259" key="7">
    <source>
        <dbReference type="SMART" id="SM00905"/>
    </source>
</evidence>
<comment type="function">
    <text evidence="6">Catalyzes the conversion of 7,8-dihydroneopterin to 6-hydroxymethyl-7,8-dihydropterin.</text>
</comment>
<dbReference type="SUPFAM" id="SSF55620">
    <property type="entry name" value="Tetrahydrobiopterin biosynthesis enzymes-like"/>
    <property type="match status" value="1"/>
</dbReference>
<dbReference type="NCBIfam" id="TIGR00526">
    <property type="entry name" value="folB_dom"/>
    <property type="match status" value="1"/>
</dbReference>
<comment type="catalytic activity">
    <reaction evidence="1 6">
        <text>7,8-dihydroneopterin = 6-hydroxymethyl-7,8-dihydropterin + glycolaldehyde</text>
        <dbReference type="Rhea" id="RHEA:10540"/>
        <dbReference type="ChEBI" id="CHEBI:17001"/>
        <dbReference type="ChEBI" id="CHEBI:17071"/>
        <dbReference type="ChEBI" id="CHEBI:44841"/>
        <dbReference type="EC" id="4.1.2.25"/>
    </reaction>
</comment>
<keyword evidence="9" id="KW-1185">Reference proteome</keyword>
<evidence type="ECO:0000256" key="1">
    <source>
        <dbReference type="ARBA" id="ARBA00001353"/>
    </source>
</evidence>
<evidence type="ECO:0000256" key="3">
    <source>
        <dbReference type="ARBA" id="ARBA00005708"/>
    </source>
</evidence>
<comment type="pathway">
    <text evidence="2 6">Cofactor biosynthesis; tetrahydrofolate biosynthesis; 2-amino-4-hydroxy-6-hydroxymethyl-7,8-dihydropteridine diphosphate from 7,8-dihydroneopterin triphosphate: step 3/4.</text>
</comment>
<accession>A0A1C3RM24</accession>
<protein>
    <recommendedName>
        <fullName evidence="6">7,8-dihydroneopterin aldolase</fullName>
        <ecNumber evidence="6">4.1.2.25</ecNumber>
    </recommendedName>
</protein>
<dbReference type="PANTHER" id="PTHR42844:SF1">
    <property type="entry name" value="DIHYDRONEOPTERIN ALDOLASE 1-RELATED"/>
    <property type="match status" value="1"/>
</dbReference>
<dbReference type="Proteomes" id="UP000231658">
    <property type="component" value="Unassembled WGS sequence"/>
</dbReference>
<dbReference type="NCBIfam" id="TIGR00525">
    <property type="entry name" value="folB"/>
    <property type="match status" value="1"/>
</dbReference>
<evidence type="ECO:0000256" key="2">
    <source>
        <dbReference type="ARBA" id="ARBA00005013"/>
    </source>
</evidence>
<gene>
    <name evidence="8" type="ORF">MTBPR1_90170</name>
</gene>
<reference evidence="8 9" key="1">
    <citation type="submission" date="2016-07" db="EMBL/GenBank/DDBJ databases">
        <authorList>
            <person name="Lefevre C.T."/>
        </authorList>
    </citation>
    <scope>NUCLEOTIDE SEQUENCE [LARGE SCALE GENOMIC DNA]</scope>
    <source>
        <strain evidence="8">PR1</strain>
    </source>
</reference>
<dbReference type="PANTHER" id="PTHR42844">
    <property type="entry name" value="DIHYDRONEOPTERIN ALDOLASE 1-RELATED"/>
    <property type="match status" value="1"/>
</dbReference>
<dbReference type="GO" id="GO:0046656">
    <property type="term" value="P:folic acid biosynthetic process"/>
    <property type="evidence" value="ECO:0007669"/>
    <property type="project" value="UniProtKB-UniRule"/>
</dbReference>
<dbReference type="STRING" id="1867952.MTBPR1_90170"/>
<dbReference type="InterPro" id="IPR043133">
    <property type="entry name" value="GTP-CH-I_C/QueF"/>
</dbReference>
<dbReference type="UniPathway" id="UPA00077">
    <property type="reaction ID" value="UER00154"/>
</dbReference>
<evidence type="ECO:0000256" key="4">
    <source>
        <dbReference type="ARBA" id="ARBA00022909"/>
    </source>
</evidence>
<sequence>MTAFNADNVQPLRIADAKQSLRHVFIRDLVLMCSIGVYEHEHDAPQRIRVNLDLTVCESHHNDNIDHVVCYEQVSNKVRDIVAGDHTNLCETLAEKIAASCLEDIRVKCARIRVEKLDVFEDIASVGVEIERFNAEA</sequence>
<dbReference type="GO" id="GO:0005737">
    <property type="term" value="C:cytoplasm"/>
    <property type="evidence" value="ECO:0007669"/>
    <property type="project" value="TreeGrafter"/>
</dbReference>
<feature type="domain" description="Dihydroneopterin aldolase/epimerase" evidence="7">
    <location>
        <begin position="24"/>
        <end position="132"/>
    </location>
</feature>